<dbReference type="EMBL" id="JACHXQ010000010">
    <property type="protein sequence ID" value="MBB3185219.1"/>
    <property type="molecule type" value="Genomic_DNA"/>
</dbReference>
<dbReference type="NCBIfam" id="TIGR04283">
    <property type="entry name" value="glyco_like_mftF"/>
    <property type="match status" value="1"/>
</dbReference>
<evidence type="ECO:0000313" key="7">
    <source>
        <dbReference type="EMBL" id="MBB3185219.1"/>
    </source>
</evidence>
<dbReference type="GO" id="GO:0005886">
    <property type="term" value="C:plasma membrane"/>
    <property type="evidence" value="ECO:0007669"/>
    <property type="project" value="UniProtKB-SubCell"/>
</dbReference>
<accession>A0A7W5DLP0</accession>
<reference evidence="7 8" key="1">
    <citation type="submission" date="2020-08" db="EMBL/GenBank/DDBJ databases">
        <title>Genomic Encyclopedia of Type Strains, Phase III (KMG-III): the genomes of soil and plant-associated and newly described type strains.</title>
        <authorList>
            <person name="Whitman W."/>
        </authorList>
    </citation>
    <scope>NUCLEOTIDE SEQUENCE [LARGE SCALE GENOMIC DNA]</scope>
    <source>
        <strain evidence="7 8">CECT 7341</strain>
    </source>
</reference>
<keyword evidence="2" id="KW-1003">Cell membrane</keyword>
<dbReference type="SUPFAM" id="SSF53448">
    <property type="entry name" value="Nucleotide-diphospho-sugar transferases"/>
    <property type="match status" value="1"/>
</dbReference>
<evidence type="ECO:0000313" key="8">
    <source>
        <dbReference type="Proteomes" id="UP000563050"/>
    </source>
</evidence>
<dbReference type="CDD" id="cd02522">
    <property type="entry name" value="GT_2_like_a"/>
    <property type="match status" value="1"/>
</dbReference>
<evidence type="ECO:0000259" key="6">
    <source>
        <dbReference type="Pfam" id="PF00535"/>
    </source>
</evidence>
<comment type="caution">
    <text evidence="7">The sequence shown here is derived from an EMBL/GenBank/DDBJ whole genome shotgun (WGS) entry which is preliminary data.</text>
</comment>
<dbReference type="InterPro" id="IPR029044">
    <property type="entry name" value="Nucleotide-diphossugar_trans"/>
</dbReference>
<evidence type="ECO:0000256" key="1">
    <source>
        <dbReference type="ARBA" id="ARBA00004236"/>
    </source>
</evidence>
<dbReference type="Proteomes" id="UP000563050">
    <property type="component" value="Unassembled WGS sequence"/>
</dbReference>
<keyword evidence="5" id="KW-0472">Membrane</keyword>
<dbReference type="Pfam" id="PF00535">
    <property type="entry name" value="Glycos_transf_2"/>
    <property type="match status" value="1"/>
</dbReference>
<keyword evidence="3" id="KW-0328">Glycosyltransferase</keyword>
<evidence type="ECO:0000256" key="5">
    <source>
        <dbReference type="ARBA" id="ARBA00023136"/>
    </source>
</evidence>
<evidence type="ECO:0000256" key="2">
    <source>
        <dbReference type="ARBA" id="ARBA00022475"/>
    </source>
</evidence>
<name>A0A7W5DLP0_9GAMM</name>
<dbReference type="Gene3D" id="3.90.550.10">
    <property type="entry name" value="Spore Coat Polysaccharide Biosynthesis Protein SpsA, Chain A"/>
    <property type="match status" value="1"/>
</dbReference>
<proteinExistence type="predicted"/>
<dbReference type="RefSeq" id="WP_040184600.1">
    <property type="nucleotide sequence ID" value="NZ_JACHXQ010000010.1"/>
</dbReference>
<evidence type="ECO:0000256" key="3">
    <source>
        <dbReference type="ARBA" id="ARBA00022676"/>
    </source>
</evidence>
<organism evidence="7 8">
    <name type="scientific">Halomonas fontilapidosi</name>
    <dbReference type="NCBI Taxonomy" id="616675"/>
    <lineage>
        <taxon>Bacteria</taxon>
        <taxon>Pseudomonadati</taxon>
        <taxon>Pseudomonadota</taxon>
        <taxon>Gammaproteobacteria</taxon>
        <taxon>Oceanospirillales</taxon>
        <taxon>Halomonadaceae</taxon>
        <taxon>Halomonas</taxon>
    </lineage>
</organism>
<gene>
    <name evidence="7" type="ORF">FHR95_002800</name>
</gene>
<dbReference type="InterPro" id="IPR001173">
    <property type="entry name" value="Glyco_trans_2-like"/>
</dbReference>
<dbReference type="PANTHER" id="PTHR43646">
    <property type="entry name" value="GLYCOSYLTRANSFERASE"/>
    <property type="match status" value="1"/>
</dbReference>
<comment type="subcellular location">
    <subcellularLocation>
        <location evidence="1">Cell membrane</location>
    </subcellularLocation>
</comment>
<protein>
    <submittedName>
        <fullName evidence="7">RSAM/selenodomain-associated transferase 2</fullName>
    </submittedName>
</protein>
<sequence length="230" mass="25678">MADTAKLSIIIPTLDEAATIEALLAQLSPWNAQGVELLVVDGGSLDETVSRASSLASRVIVSEAGRARQMNTGAREARAGHLLFLHADTRLPRDADRLIASALSSEHCWGRFDVRLEGRHPLLPIIAWAMNLRSRLTGIATGDQAIFMTREAFAAAGGFPDQPLMEDIEMSRRLKHQSSPSCLRARVTSSGRRWERAGAWRTLLLMWQLRWRYWRGTPADDLARAYRHVR</sequence>
<dbReference type="PANTHER" id="PTHR43646:SF2">
    <property type="entry name" value="GLYCOSYLTRANSFERASE 2-LIKE DOMAIN-CONTAINING PROTEIN"/>
    <property type="match status" value="1"/>
</dbReference>
<feature type="domain" description="Glycosyltransferase 2-like" evidence="6">
    <location>
        <begin position="8"/>
        <end position="119"/>
    </location>
</feature>
<keyword evidence="8" id="KW-1185">Reference proteome</keyword>
<dbReference type="AlphaFoldDB" id="A0A7W5DLP0"/>
<dbReference type="InterPro" id="IPR026461">
    <property type="entry name" value="Trfase_2_rSAM/seldom_assoc"/>
</dbReference>
<keyword evidence="4 7" id="KW-0808">Transferase</keyword>
<evidence type="ECO:0000256" key="4">
    <source>
        <dbReference type="ARBA" id="ARBA00022679"/>
    </source>
</evidence>
<dbReference type="GO" id="GO:0016757">
    <property type="term" value="F:glycosyltransferase activity"/>
    <property type="evidence" value="ECO:0007669"/>
    <property type="project" value="UniProtKB-KW"/>
</dbReference>